<accession>X1U397</accession>
<dbReference type="InterPro" id="IPR000120">
    <property type="entry name" value="Amidase"/>
</dbReference>
<gene>
    <name evidence="2" type="ORF">S12H4_40591</name>
</gene>
<dbReference type="InterPro" id="IPR036928">
    <property type="entry name" value="AS_sf"/>
</dbReference>
<comment type="caution">
    <text evidence="2">The sequence shown here is derived from an EMBL/GenBank/DDBJ whole genome shotgun (WGS) entry which is preliminary data.</text>
</comment>
<name>X1U397_9ZZZZ</name>
<sequence length="173" mass="19772">SNLARYDGVGYGCRTPDETSLIDMYKRTRQEGFGDEVKRRIMLGTYVLSKGYYENYYGKAQRVRTLIKEDFDRVFQNFDALITPTSPTVAFKIGEKIDDPLKMYLSDIFTISANLAGIPGMSTLCGFNQDDLPIGLQILAKPFDEPMLLRIAYAYEQNTVWHERRAKISGQEL</sequence>
<dbReference type="GO" id="GO:0003824">
    <property type="term" value="F:catalytic activity"/>
    <property type="evidence" value="ECO:0007669"/>
    <property type="project" value="InterPro"/>
</dbReference>
<dbReference type="Pfam" id="PF01425">
    <property type="entry name" value="Amidase"/>
    <property type="match status" value="1"/>
</dbReference>
<dbReference type="InterPro" id="IPR023631">
    <property type="entry name" value="Amidase_dom"/>
</dbReference>
<reference evidence="2" key="1">
    <citation type="journal article" date="2014" name="Front. Microbiol.">
        <title>High frequency of phylogenetically diverse reductive dehalogenase-homologous genes in deep subseafloor sedimentary metagenomes.</title>
        <authorList>
            <person name="Kawai M."/>
            <person name="Futagami T."/>
            <person name="Toyoda A."/>
            <person name="Takaki Y."/>
            <person name="Nishi S."/>
            <person name="Hori S."/>
            <person name="Arai W."/>
            <person name="Tsubouchi T."/>
            <person name="Morono Y."/>
            <person name="Uchiyama I."/>
            <person name="Ito T."/>
            <person name="Fujiyama A."/>
            <person name="Inagaki F."/>
            <person name="Takami H."/>
        </authorList>
    </citation>
    <scope>NUCLEOTIDE SEQUENCE</scope>
    <source>
        <strain evidence="2">Expedition CK06-06</strain>
    </source>
</reference>
<dbReference type="SUPFAM" id="SSF75304">
    <property type="entry name" value="Amidase signature (AS) enzymes"/>
    <property type="match status" value="1"/>
</dbReference>
<evidence type="ECO:0000313" key="2">
    <source>
        <dbReference type="EMBL" id="GAI94305.1"/>
    </source>
</evidence>
<dbReference type="Gene3D" id="3.90.1300.10">
    <property type="entry name" value="Amidase signature (AS) domain"/>
    <property type="match status" value="1"/>
</dbReference>
<dbReference type="PANTHER" id="PTHR11895">
    <property type="entry name" value="TRANSAMIDASE"/>
    <property type="match status" value="1"/>
</dbReference>
<feature type="non-terminal residue" evidence="2">
    <location>
        <position position="1"/>
    </location>
</feature>
<proteinExistence type="predicted"/>
<dbReference type="PANTHER" id="PTHR11895:SF151">
    <property type="entry name" value="GLUTAMYL-TRNA(GLN) AMIDOTRANSFERASE SUBUNIT A"/>
    <property type="match status" value="1"/>
</dbReference>
<dbReference type="EMBL" id="BARW01024649">
    <property type="protein sequence ID" value="GAI94305.1"/>
    <property type="molecule type" value="Genomic_DNA"/>
</dbReference>
<dbReference type="AlphaFoldDB" id="X1U397"/>
<organism evidence="2">
    <name type="scientific">marine sediment metagenome</name>
    <dbReference type="NCBI Taxonomy" id="412755"/>
    <lineage>
        <taxon>unclassified sequences</taxon>
        <taxon>metagenomes</taxon>
        <taxon>ecological metagenomes</taxon>
    </lineage>
</organism>
<evidence type="ECO:0000259" key="1">
    <source>
        <dbReference type="Pfam" id="PF01425"/>
    </source>
</evidence>
<feature type="domain" description="Amidase" evidence="1">
    <location>
        <begin position="1"/>
        <end position="149"/>
    </location>
</feature>
<protein>
    <recommendedName>
        <fullName evidence="1">Amidase domain-containing protein</fullName>
    </recommendedName>
</protein>